<feature type="region of interest" description="Disordered" evidence="1">
    <location>
        <begin position="130"/>
        <end position="152"/>
    </location>
</feature>
<protein>
    <submittedName>
        <fullName evidence="2">Uncharacterized protein</fullName>
    </submittedName>
</protein>
<feature type="compositionally biased region" description="Basic and acidic residues" evidence="1">
    <location>
        <begin position="177"/>
        <end position="186"/>
    </location>
</feature>
<evidence type="ECO:0000313" key="2">
    <source>
        <dbReference type="EnsemblPlants" id="AUR62002601-RA:cds"/>
    </source>
</evidence>
<sequence length="338" mass="37392">MTHPPECNISSGYLAEVVTSLFAPTRNQGTENILRWDMEGAQRPDIRSSRKEAAAKLRTAIIPTKASTRFRRRSSSDLSLSPSLFCTSHEIPVFVSSPPPEGEPSASTHDLERTPPARSEKLVIHTSPLFDAFDEGNKESSGASSPSTPRQKYDIMELSQSSPTNIAAVMMIESKTTAEVKDRDEESQPSTGLNHTRDPERDSKILALLDTVLSHGGSAVNIMPKSTMRKLGITDDELSKSRLMVQVLRYIPMSRRKEGQTPFEKCEVHVAPKKVESKISSLDESMTLPVRQVSNQKISNPPYASLENISEAPRARKEGFDPIAYKLMKSSGYDFSNL</sequence>
<organism evidence="2 3">
    <name type="scientific">Chenopodium quinoa</name>
    <name type="common">Quinoa</name>
    <dbReference type="NCBI Taxonomy" id="63459"/>
    <lineage>
        <taxon>Eukaryota</taxon>
        <taxon>Viridiplantae</taxon>
        <taxon>Streptophyta</taxon>
        <taxon>Embryophyta</taxon>
        <taxon>Tracheophyta</taxon>
        <taxon>Spermatophyta</taxon>
        <taxon>Magnoliopsida</taxon>
        <taxon>eudicotyledons</taxon>
        <taxon>Gunneridae</taxon>
        <taxon>Pentapetalae</taxon>
        <taxon>Caryophyllales</taxon>
        <taxon>Chenopodiaceae</taxon>
        <taxon>Chenopodioideae</taxon>
        <taxon>Atripliceae</taxon>
        <taxon>Chenopodium</taxon>
    </lineage>
</organism>
<reference evidence="2" key="2">
    <citation type="submission" date="2021-03" db="UniProtKB">
        <authorList>
            <consortium name="EnsemblPlants"/>
        </authorList>
    </citation>
    <scope>IDENTIFICATION</scope>
</reference>
<feature type="compositionally biased region" description="Polar residues" evidence="1">
    <location>
        <begin position="139"/>
        <end position="150"/>
    </location>
</feature>
<dbReference type="EnsemblPlants" id="AUR62002601-RA">
    <property type="protein sequence ID" value="AUR62002601-RA:cds"/>
    <property type="gene ID" value="AUR62002601"/>
</dbReference>
<proteinExistence type="predicted"/>
<evidence type="ECO:0000313" key="3">
    <source>
        <dbReference type="Proteomes" id="UP000596660"/>
    </source>
</evidence>
<feature type="region of interest" description="Disordered" evidence="1">
    <location>
        <begin position="177"/>
        <end position="202"/>
    </location>
</feature>
<evidence type="ECO:0000256" key="1">
    <source>
        <dbReference type="SAM" id="MobiDB-lite"/>
    </source>
</evidence>
<feature type="region of interest" description="Disordered" evidence="1">
    <location>
        <begin position="94"/>
        <end position="117"/>
    </location>
</feature>
<dbReference type="Proteomes" id="UP000596660">
    <property type="component" value="Unplaced"/>
</dbReference>
<dbReference type="Gramene" id="AUR62002601-RA">
    <property type="protein sequence ID" value="AUR62002601-RA:cds"/>
    <property type="gene ID" value="AUR62002601"/>
</dbReference>
<reference evidence="2" key="1">
    <citation type="journal article" date="2017" name="Nature">
        <title>The genome of Chenopodium quinoa.</title>
        <authorList>
            <person name="Jarvis D.E."/>
            <person name="Ho Y.S."/>
            <person name="Lightfoot D.J."/>
            <person name="Schmoeckel S.M."/>
            <person name="Li B."/>
            <person name="Borm T.J.A."/>
            <person name="Ohyanagi H."/>
            <person name="Mineta K."/>
            <person name="Michell C.T."/>
            <person name="Saber N."/>
            <person name="Kharbatia N.M."/>
            <person name="Rupper R.R."/>
            <person name="Sharp A.R."/>
            <person name="Dally N."/>
            <person name="Boughton B.A."/>
            <person name="Woo Y.H."/>
            <person name="Gao G."/>
            <person name="Schijlen E.G.W.M."/>
            <person name="Guo X."/>
            <person name="Momin A.A."/>
            <person name="Negrao S."/>
            <person name="Al-Babili S."/>
            <person name="Gehring C."/>
            <person name="Roessner U."/>
            <person name="Jung C."/>
            <person name="Murphy K."/>
            <person name="Arold S.T."/>
            <person name="Gojobori T."/>
            <person name="van der Linden C.G."/>
            <person name="van Loo E.N."/>
            <person name="Jellen E.N."/>
            <person name="Maughan P.J."/>
            <person name="Tester M."/>
        </authorList>
    </citation>
    <scope>NUCLEOTIDE SEQUENCE [LARGE SCALE GENOMIC DNA]</scope>
    <source>
        <strain evidence="2">cv. PI 614886</strain>
    </source>
</reference>
<keyword evidence="3" id="KW-1185">Reference proteome</keyword>
<accession>A0A803KU93</accession>
<name>A0A803KU93_CHEQI</name>
<dbReference type="AlphaFoldDB" id="A0A803KU93"/>